<evidence type="ECO:0000256" key="5">
    <source>
        <dbReference type="ARBA" id="ARBA00022679"/>
    </source>
</evidence>
<dbReference type="GO" id="GO:0016740">
    <property type="term" value="F:transferase activity"/>
    <property type="evidence" value="ECO:0007669"/>
    <property type="project" value="UniProtKB-KW"/>
</dbReference>
<dbReference type="GeneID" id="98295136"/>
<dbReference type="InterPro" id="IPR024932">
    <property type="entry name" value="ApbE"/>
</dbReference>
<evidence type="ECO:0000256" key="2">
    <source>
        <dbReference type="ARBA" id="ARBA00011955"/>
    </source>
</evidence>
<gene>
    <name evidence="12" type="ORF">BAQU_0454</name>
</gene>
<dbReference type="GO" id="GO:0046872">
    <property type="term" value="F:metal ion binding"/>
    <property type="evidence" value="ECO:0007669"/>
    <property type="project" value="UniProtKB-KW"/>
</dbReference>
<keyword evidence="4" id="KW-0285">Flavoprotein</keyword>
<proteinExistence type="predicted"/>
<dbReference type="AlphaFoldDB" id="A0A261G8R7"/>
<keyword evidence="13" id="KW-1185">Reference proteome</keyword>
<dbReference type="InterPro" id="IPR003374">
    <property type="entry name" value="ApbE-like_sf"/>
</dbReference>
<feature type="region of interest" description="Disordered" evidence="11">
    <location>
        <begin position="138"/>
        <end position="158"/>
    </location>
</feature>
<evidence type="ECO:0000256" key="1">
    <source>
        <dbReference type="ARBA" id="ARBA00001946"/>
    </source>
</evidence>
<comment type="cofactor">
    <cofactor evidence="1">
        <name>Mg(2+)</name>
        <dbReference type="ChEBI" id="CHEBI:18420"/>
    </cofactor>
</comment>
<evidence type="ECO:0000256" key="7">
    <source>
        <dbReference type="ARBA" id="ARBA00022827"/>
    </source>
</evidence>
<reference evidence="12 13" key="1">
    <citation type="journal article" date="2017" name="BMC Genomics">
        <title>Comparative genomic and phylogenomic analyses of the Bifidobacteriaceae family.</title>
        <authorList>
            <person name="Lugli G.A."/>
            <person name="Milani C."/>
            <person name="Turroni F."/>
            <person name="Duranti S."/>
            <person name="Mancabelli L."/>
            <person name="Mangifesta M."/>
            <person name="Ferrario C."/>
            <person name="Modesto M."/>
            <person name="Mattarelli P."/>
            <person name="Jiri K."/>
            <person name="van Sinderen D."/>
            <person name="Ventura M."/>
        </authorList>
    </citation>
    <scope>NUCLEOTIDE SEQUENCE [LARGE SCALE GENOMIC DNA]</scope>
    <source>
        <strain evidence="12 13">LMG 28769</strain>
    </source>
</reference>
<accession>A0A261G8R7</accession>
<sequence length="326" mass="35479">MMTTSLFIRAIGVMNIPFTIMIKPWDAGFTNNHAKNLSSTDCETVVSNIRDFLGEVDMKFSTFKSESLVSRARLGNWAPLLEDSEFMEIYARSALAKRITHGSFDAFTTGLYDPTGVAKGWAIEQAFQRFLKPLITNTTTAQNPHNHEDTSEVYSKNPSERTRSLVEAVALNGGGDMQFGISQASQFEWNIGIENPAEPNTILAQYHLQNGAVATSGFSKRGHHIVTTEAFNKEALTQVTVVTGSITDADMWATACLAAGESAAVGMAQSNGFGMLALRPDSRLIEIQQIHQTWDITPGTAQSLPPGNPSPCKSSHARTSVTTTQE</sequence>
<dbReference type="EC" id="2.7.1.180" evidence="2"/>
<feature type="region of interest" description="Disordered" evidence="11">
    <location>
        <begin position="298"/>
        <end position="326"/>
    </location>
</feature>
<dbReference type="RefSeq" id="WP_094692447.1">
    <property type="nucleotide sequence ID" value="NZ_CALENZ010000004.1"/>
</dbReference>
<keyword evidence="5" id="KW-0808">Transferase</keyword>
<keyword evidence="6" id="KW-0479">Metal-binding</keyword>
<protein>
    <recommendedName>
        <fullName evidence="3">FAD:protein FMN transferase</fullName>
        <ecNumber evidence="2">2.7.1.180</ecNumber>
    </recommendedName>
    <alternativeName>
        <fullName evidence="9">Flavin transferase</fullName>
    </alternativeName>
</protein>
<comment type="catalytic activity">
    <reaction evidence="10">
        <text>L-threonyl-[protein] + FAD = FMN-L-threonyl-[protein] + AMP + H(+)</text>
        <dbReference type="Rhea" id="RHEA:36847"/>
        <dbReference type="Rhea" id="RHEA-COMP:11060"/>
        <dbReference type="Rhea" id="RHEA-COMP:11061"/>
        <dbReference type="ChEBI" id="CHEBI:15378"/>
        <dbReference type="ChEBI" id="CHEBI:30013"/>
        <dbReference type="ChEBI" id="CHEBI:57692"/>
        <dbReference type="ChEBI" id="CHEBI:74257"/>
        <dbReference type="ChEBI" id="CHEBI:456215"/>
        <dbReference type="EC" id="2.7.1.180"/>
    </reaction>
</comment>
<dbReference type="PANTHER" id="PTHR30040">
    <property type="entry name" value="THIAMINE BIOSYNTHESIS LIPOPROTEIN APBE"/>
    <property type="match status" value="1"/>
</dbReference>
<evidence type="ECO:0000256" key="6">
    <source>
        <dbReference type="ARBA" id="ARBA00022723"/>
    </source>
</evidence>
<dbReference type="SUPFAM" id="SSF143631">
    <property type="entry name" value="ApbE-like"/>
    <property type="match status" value="1"/>
</dbReference>
<keyword evidence="8" id="KW-0460">Magnesium</keyword>
<evidence type="ECO:0000313" key="13">
    <source>
        <dbReference type="Proteomes" id="UP000216451"/>
    </source>
</evidence>
<dbReference type="OrthoDB" id="9778595at2"/>
<evidence type="ECO:0000256" key="9">
    <source>
        <dbReference type="ARBA" id="ARBA00031306"/>
    </source>
</evidence>
<evidence type="ECO:0000256" key="3">
    <source>
        <dbReference type="ARBA" id="ARBA00016337"/>
    </source>
</evidence>
<evidence type="ECO:0000256" key="4">
    <source>
        <dbReference type="ARBA" id="ARBA00022630"/>
    </source>
</evidence>
<evidence type="ECO:0000256" key="8">
    <source>
        <dbReference type="ARBA" id="ARBA00022842"/>
    </source>
</evidence>
<dbReference type="EMBL" id="MWXA01000003">
    <property type="protein sequence ID" value="OZG67810.1"/>
    <property type="molecule type" value="Genomic_DNA"/>
</dbReference>
<keyword evidence="7" id="KW-0274">FAD</keyword>
<dbReference type="Proteomes" id="UP000216451">
    <property type="component" value="Unassembled WGS sequence"/>
</dbReference>
<name>A0A261G8R7_9BIFI</name>
<evidence type="ECO:0000313" key="12">
    <source>
        <dbReference type="EMBL" id="OZG67810.1"/>
    </source>
</evidence>
<evidence type="ECO:0000256" key="11">
    <source>
        <dbReference type="SAM" id="MobiDB-lite"/>
    </source>
</evidence>
<comment type="caution">
    <text evidence="12">The sequence shown here is derived from an EMBL/GenBank/DDBJ whole genome shotgun (WGS) entry which is preliminary data.</text>
</comment>
<dbReference type="Pfam" id="PF02424">
    <property type="entry name" value="ApbE"/>
    <property type="match status" value="1"/>
</dbReference>
<keyword evidence="12" id="KW-0449">Lipoprotein</keyword>
<dbReference type="Gene3D" id="3.10.520.10">
    <property type="entry name" value="ApbE-like domains"/>
    <property type="match status" value="1"/>
</dbReference>
<dbReference type="PANTHER" id="PTHR30040:SF2">
    <property type="entry name" value="FAD:PROTEIN FMN TRANSFERASE"/>
    <property type="match status" value="1"/>
</dbReference>
<organism evidence="12 13">
    <name type="scientific">Bifidobacterium aquikefiri</name>
    <dbReference type="NCBI Taxonomy" id="1653207"/>
    <lineage>
        <taxon>Bacteria</taxon>
        <taxon>Bacillati</taxon>
        <taxon>Actinomycetota</taxon>
        <taxon>Actinomycetes</taxon>
        <taxon>Bifidobacteriales</taxon>
        <taxon>Bifidobacteriaceae</taxon>
        <taxon>Bifidobacterium</taxon>
    </lineage>
</organism>
<evidence type="ECO:0000256" key="10">
    <source>
        <dbReference type="ARBA" id="ARBA00048540"/>
    </source>
</evidence>